<dbReference type="AlphaFoldDB" id="A0A3L9DY14"/>
<dbReference type="Gene3D" id="3.40.630.30">
    <property type="match status" value="1"/>
</dbReference>
<comment type="caution">
    <text evidence="2">The sequence shown here is derived from an EMBL/GenBank/DDBJ whole genome shotgun (WGS) entry which is preliminary data.</text>
</comment>
<reference evidence="2 3" key="1">
    <citation type="submission" date="2018-10" db="EMBL/GenBank/DDBJ databases">
        <title>Streptococcus hillyeri sp. nov., isolated from equine tracheal sample.</title>
        <authorList>
            <person name="Macfadyen A.C."/>
            <person name="Waller A."/>
            <person name="Paterson G.K."/>
        </authorList>
    </citation>
    <scope>NUCLEOTIDE SEQUENCE [LARGE SCALE GENOMIC DNA]</scope>
    <source>
        <strain evidence="2 3">28462</strain>
    </source>
</reference>
<dbReference type="GO" id="GO:0016747">
    <property type="term" value="F:acyltransferase activity, transferring groups other than amino-acyl groups"/>
    <property type="evidence" value="ECO:0007669"/>
    <property type="project" value="InterPro"/>
</dbReference>
<accession>A0A3L9DY14</accession>
<dbReference type="InterPro" id="IPR016181">
    <property type="entry name" value="Acyl_CoA_acyltransferase"/>
</dbReference>
<protein>
    <submittedName>
        <fullName evidence="2">GNAT family N-acetyltransferase</fullName>
    </submittedName>
</protein>
<dbReference type="Pfam" id="PF13508">
    <property type="entry name" value="Acetyltransf_7"/>
    <property type="match status" value="1"/>
</dbReference>
<organism evidence="2 3">
    <name type="scientific">Streptococcus hillyeri</name>
    <dbReference type="NCBI Taxonomy" id="2282420"/>
    <lineage>
        <taxon>Bacteria</taxon>
        <taxon>Bacillati</taxon>
        <taxon>Bacillota</taxon>
        <taxon>Bacilli</taxon>
        <taxon>Lactobacillales</taxon>
        <taxon>Streptococcaceae</taxon>
        <taxon>Streptococcus</taxon>
    </lineage>
</organism>
<name>A0A3L9DY14_9STRE</name>
<gene>
    <name evidence="2" type="ORF">EAF07_02045</name>
</gene>
<feature type="domain" description="N-acetyltransferase" evidence="1">
    <location>
        <begin position="1"/>
        <end position="170"/>
    </location>
</feature>
<dbReference type="RefSeq" id="WP_121834637.1">
    <property type="nucleotide sequence ID" value="NZ_RCVM01000002.1"/>
</dbReference>
<dbReference type="CDD" id="cd04301">
    <property type="entry name" value="NAT_SF"/>
    <property type="match status" value="1"/>
</dbReference>
<evidence type="ECO:0000313" key="2">
    <source>
        <dbReference type="EMBL" id="RLY04797.1"/>
    </source>
</evidence>
<proteinExistence type="predicted"/>
<dbReference type="EMBL" id="RCVM01000002">
    <property type="protein sequence ID" value="RLY04797.1"/>
    <property type="molecule type" value="Genomic_DNA"/>
</dbReference>
<keyword evidence="3" id="KW-1185">Reference proteome</keyword>
<evidence type="ECO:0000259" key="1">
    <source>
        <dbReference type="PROSITE" id="PS51186"/>
    </source>
</evidence>
<dbReference type="SUPFAM" id="SSF55729">
    <property type="entry name" value="Acyl-CoA N-acyltransferases (Nat)"/>
    <property type="match status" value="1"/>
</dbReference>
<evidence type="ECO:0000313" key="3">
    <source>
        <dbReference type="Proteomes" id="UP000279194"/>
    </source>
</evidence>
<dbReference type="InterPro" id="IPR000182">
    <property type="entry name" value="GNAT_dom"/>
</dbReference>
<dbReference type="PROSITE" id="PS51186">
    <property type="entry name" value="GNAT"/>
    <property type="match status" value="1"/>
</dbReference>
<keyword evidence="2" id="KW-0808">Transferase</keyword>
<sequence length="171" mass="19853">MKVILVTPFSSKARDVRNLYFASFPKEERLPYWFLLLKQAEFFAYLDQEKLVGFSYTVKGQSCDFLLFLAVAESHQSHGYGTAILQKVKEKAGGKPLIVTIEPPFEVSENAEQRLRRLAFYEKNSFTLTDHFYQENTETYQIMTTKQPFDKKGFSKDVSQFFLGMVKTKVN</sequence>
<dbReference type="OrthoDB" id="9127144at2"/>
<dbReference type="Proteomes" id="UP000279194">
    <property type="component" value="Unassembled WGS sequence"/>
</dbReference>